<dbReference type="SUPFAM" id="SSF53756">
    <property type="entry name" value="UDP-Glycosyltransferase/glycogen phosphorylase"/>
    <property type="match status" value="1"/>
</dbReference>
<accession>A0ABT2BIL4</accession>
<dbReference type="Proteomes" id="UP001205861">
    <property type="component" value="Unassembled WGS sequence"/>
</dbReference>
<comment type="subcellular location">
    <subcellularLocation>
        <location evidence="1">Membrane</location>
    </subcellularLocation>
</comment>
<evidence type="ECO:0000313" key="8">
    <source>
        <dbReference type="Proteomes" id="UP001205861"/>
    </source>
</evidence>
<reference evidence="7 8" key="1">
    <citation type="submission" date="2022-08" db="EMBL/GenBank/DDBJ databases">
        <title>Reclassification of Massilia species as members of the genera Telluria, Duganella, Pseudoduganella, Mokoshia gen. nov. and Zemynaea gen. nov. using orthogonal and non-orthogonal genome-based approaches.</title>
        <authorList>
            <person name="Bowman J.P."/>
        </authorList>
    </citation>
    <scope>NUCLEOTIDE SEQUENCE [LARGE SCALE GENOMIC DNA]</scope>
    <source>
        <strain evidence="7 8">JCM 31607</strain>
    </source>
</reference>
<evidence type="ECO:0000256" key="4">
    <source>
        <dbReference type="ARBA" id="ARBA00022679"/>
    </source>
</evidence>
<keyword evidence="3" id="KW-0328">Glycosyltransferase</keyword>
<evidence type="ECO:0000256" key="3">
    <source>
        <dbReference type="ARBA" id="ARBA00022676"/>
    </source>
</evidence>
<comment type="caution">
    <text evidence="7">The sequence shown here is derived from an EMBL/GenBank/DDBJ whole genome shotgun (WGS) entry which is preliminary data.</text>
</comment>
<proteinExistence type="inferred from homology"/>
<dbReference type="InterPro" id="IPR007235">
    <property type="entry name" value="Glyco_trans_28_C"/>
</dbReference>
<evidence type="ECO:0000259" key="6">
    <source>
        <dbReference type="Pfam" id="PF06925"/>
    </source>
</evidence>
<keyword evidence="4" id="KW-0808">Transferase</keyword>
<feature type="domain" description="Diacylglycerol glucosyltransferase N-terminal" evidence="6">
    <location>
        <begin position="2"/>
        <end position="168"/>
    </location>
</feature>
<name>A0ABT2BIL4_9BURK</name>
<dbReference type="InterPro" id="IPR050519">
    <property type="entry name" value="Glycosyltransf_28_UgtP"/>
</dbReference>
<dbReference type="Pfam" id="PF04101">
    <property type="entry name" value="Glyco_tran_28_C"/>
    <property type="match status" value="1"/>
</dbReference>
<dbReference type="PANTHER" id="PTHR43025">
    <property type="entry name" value="MONOGALACTOSYLDIACYLGLYCEROL SYNTHASE"/>
    <property type="match status" value="1"/>
</dbReference>
<dbReference type="Gene3D" id="3.40.50.2000">
    <property type="entry name" value="Glycogen Phosphorylase B"/>
    <property type="match status" value="1"/>
</dbReference>
<dbReference type="PANTHER" id="PTHR43025:SF3">
    <property type="entry name" value="MONOGALACTOSYLDIACYLGLYCEROL SYNTHASE 1, CHLOROPLASTIC"/>
    <property type="match status" value="1"/>
</dbReference>
<evidence type="ECO:0000259" key="5">
    <source>
        <dbReference type="Pfam" id="PF04101"/>
    </source>
</evidence>
<comment type="similarity">
    <text evidence="2">Belongs to the glycosyltransferase 28 family.</text>
</comment>
<evidence type="ECO:0000256" key="2">
    <source>
        <dbReference type="ARBA" id="ARBA00006962"/>
    </source>
</evidence>
<dbReference type="EMBL" id="JANUGV010000001">
    <property type="protein sequence ID" value="MCS0607905.1"/>
    <property type="molecule type" value="Genomic_DNA"/>
</dbReference>
<gene>
    <name evidence="7" type="ORF">NX773_06990</name>
</gene>
<sequence length="365" mass="39721">MRAAEALRAYACEADSRIDAAHLDALAFVKPHLRKVYADIYLSLVRRAPSVWSQLYRLTNEASPGGWPHRVRRRIEENASRGLVRKIVAMAPDMIVCTHFMPAELLSRQLAAGGLECPVWVQVTDFDLHRMWVHPNVTGYFAPNDEVAARLRASGVARDAIHVTGIPIMPAFSRPLDRNACAREIGLDPDMQTVLLMGGGAGLGGLCAIARQLLGLPWNLQVIAMAGKNAAELAALEALAAQYPGRLAPQGYTDRVERLMACSDLAVTKPGGATTAECLAMGLPMVLVAPIPGQEDRNANYLLEHGAALRAYDAAALDYRILRLLRDRAALETMRRRARALGRPHAGAAATAAMLRKSNPEYVLR</sequence>
<evidence type="ECO:0000256" key="1">
    <source>
        <dbReference type="ARBA" id="ARBA00004370"/>
    </source>
</evidence>
<evidence type="ECO:0000313" key="7">
    <source>
        <dbReference type="EMBL" id="MCS0607905.1"/>
    </source>
</evidence>
<protein>
    <submittedName>
        <fullName evidence="7">Galactosyldiacylglycerol synthase</fullName>
    </submittedName>
</protein>
<organism evidence="7 8">
    <name type="scientific">Massilia solisilvae</name>
    <dbReference type="NCBI Taxonomy" id="1811225"/>
    <lineage>
        <taxon>Bacteria</taxon>
        <taxon>Pseudomonadati</taxon>
        <taxon>Pseudomonadota</taxon>
        <taxon>Betaproteobacteria</taxon>
        <taxon>Burkholderiales</taxon>
        <taxon>Oxalobacteraceae</taxon>
        <taxon>Telluria group</taxon>
        <taxon>Massilia</taxon>
    </lineage>
</organism>
<feature type="domain" description="Glycosyl transferase family 28 C-terminal" evidence="5">
    <location>
        <begin position="219"/>
        <end position="338"/>
    </location>
</feature>
<dbReference type="InterPro" id="IPR009695">
    <property type="entry name" value="Diacylglyc_glucosyltr_N"/>
</dbReference>
<dbReference type="Pfam" id="PF06925">
    <property type="entry name" value="MGDG_synth"/>
    <property type="match status" value="1"/>
</dbReference>
<keyword evidence="8" id="KW-1185">Reference proteome</keyword>